<evidence type="ECO:0000256" key="3">
    <source>
        <dbReference type="SAM" id="SignalP"/>
    </source>
</evidence>
<feature type="signal peptide" evidence="3">
    <location>
        <begin position="1"/>
        <end position="31"/>
    </location>
</feature>
<dbReference type="InterPro" id="IPR051063">
    <property type="entry name" value="PDI"/>
</dbReference>
<evidence type="ECO:0000313" key="5">
    <source>
        <dbReference type="EMBL" id="KAK0537615.1"/>
    </source>
</evidence>
<dbReference type="PANTHER" id="PTHR45672:SF3">
    <property type="entry name" value="THIOREDOXIN DOMAIN-CONTAINING PROTEIN 5"/>
    <property type="match status" value="1"/>
</dbReference>
<dbReference type="EMBL" id="JAPDMQ010000057">
    <property type="protein sequence ID" value="KAK0537615.1"/>
    <property type="molecule type" value="Genomic_DNA"/>
</dbReference>
<dbReference type="Pfam" id="PF00085">
    <property type="entry name" value="Thioredoxin"/>
    <property type="match status" value="1"/>
</dbReference>
<feature type="domain" description="Thioredoxin" evidence="4">
    <location>
        <begin position="30"/>
        <end position="166"/>
    </location>
</feature>
<gene>
    <name evidence="5" type="ORF">OC842_001580</name>
</gene>
<comment type="caution">
    <text evidence="5">The sequence shown here is derived from an EMBL/GenBank/DDBJ whole genome shotgun (WGS) entry which is preliminary data.</text>
</comment>
<organism evidence="5 6">
    <name type="scientific">Tilletia horrida</name>
    <dbReference type="NCBI Taxonomy" id="155126"/>
    <lineage>
        <taxon>Eukaryota</taxon>
        <taxon>Fungi</taxon>
        <taxon>Dikarya</taxon>
        <taxon>Basidiomycota</taxon>
        <taxon>Ustilaginomycotina</taxon>
        <taxon>Exobasidiomycetes</taxon>
        <taxon>Tilletiales</taxon>
        <taxon>Tilletiaceae</taxon>
        <taxon>Tilletia</taxon>
    </lineage>
</organism>
<dbReference type="InterPro" id="IPR036249">
    <property type="entry name" value="Thioredoxin-like_sf"/>
</dbReference>
<dbReference type="CDD" id="cd02961">
    <property type="entry name" value="PDI_a_family"/>
    <property type="match status" value="1"/>
</dbReference>
<proteinExistence type="inferred from homology"/>
<dbReference type="SUPFAM" id="SSF52833">
    <property type="entry name" value="Thioredoxin-like"/>
    <property type="match status" value="1"/>
</dbReference>
<protein>
    <recommendedName>
        <fullName evidence="4">Thioredoxin domain-containing protein</fullName>
    </recommendedName>
</protein>
<feature type="chain" id="PRO_5043024819" description="Thioredoxin domain-containing protein" evidence="3">
    <location>
        <begin position="32"/>
        <end position="184"/>
    </location>
</feature>
<evidence type="ECO:0000256" key="1">
    <source>
        <dbReference type="ARBA" id="ARBA00006347"/>
    </source>
</evidence>
<dbReference type="Gene3D" id="3.40.30.10">
    <property type="entry name" value="Glutaredoxin"/>
    <property type="match status" value="1"/>
</dbReference>
<reference evidence="5" key="1">
    <citation type="journal article" date="2023" name="PhytoFront">
        <title>Draft Genome Resources of Seven Strains of Tilletia horrida, Causal Agent of Kernel Smut of Rice.</title>
        <authorList>
            <person name="Khanal S."/>
            <person name="Antony Babu S."/>
            <person name="Zhou X.G."/>
        </authorList>
    </citation>
    <scope>NUCLEOTIDE SEQUENCE</scope>
    <source>
        <strain evidence="5">TX3</strain>
    </source>
</reference>
<dbReference type="GO" id="GO:0006457">
    <property type="term" value="P:protein folding"/>
    <property type="evidence" value="ECO:0007669"/>
    <property type="project" value="TreeGrafter"/>
</dbReference>
<dbReference type="GO" id="GO:0003756">
    <property type="term" value="F:protein disulfide isomerase activity"/>
    <property type="evidence" value="ECO:0007669"/>
    <property type="project" value="TreeGrafter"/>
</dbReference>
<evidence type="ECO:0000313" key="6">
    <source>
        <dbReference type="Proteomes" id="UP001176521"/>
    </source>
</evidence>
<accession>A0AAN6GHB3</accession>
<dbReference type="GO" id="GO:0005783">
    <property type="term" value="C:endoplasmic reticulum"/>
    <property type="evidence" value="ECO:0007669"/>
    <property type="project" value="TreeGrafter"/>
</dbReference>
<dbReference type="PANTHER" id="PTHR45672">
    <property type="entry name" value="PROTEIN DISULFIDE-ISOMERASE C17H9.14C-RELATED"/>
    <property type="match status" value="1"/>
</dbReference>
<dbReference type="Proteomes" id="UP001176521">
    <property type="component" value="Unassembled WGS sequence"/>
</dbReference>
<dbReference type="AlphaFoldDB" id="A0AAN6GHB3"/>
<dbReference type="InterPro" id="IPR013766">
    <property type="entry name" value="Thioredoxin_domain"/>
</dbReference>
<evidence type="ECO:0000259" key="4">
    <source>
        <dbReference type="PROSITE" id="PS51352"/>
    </source>
</evidence>
<dbReference type="PROSITE" id="PS51352">
    <property type="entry name" value="THIOREDOXIN_2"/>
    <property type="match status" value="1"/>
</dbReference>
<comment type="similarity">
    <text evidence="1">Belongs to the protein disulfide isomerase family.</text>
</comment>
<keyword evidence="2 3" id="KW-0732">Signal</keyword>
<name>A0AAN6GHB3_9BASI</name>
<keyword evidence="6" id="KW-1185">Reference proteome</keyword>
<evidence type="ECO:0000256" key="2">
    <source>
        <dbReference type="ARBA" id="ARBA00022729"/>
    </source>
</evidence>
<sequence>MRVLPLQVPAFLQLVFPLLSLLSLLSSLAQATPTPAPAAAGVGVVEARAPGFMSSTVPGLHLNSKTFQPSTHAGAWLVEFYSPYCHHCQKFAPTWEDVSKMSAHLADSSQFRFARVDCIAQGDLCADQKVKWFPTVRLYYDGVEKGEYKGDRSYDDLTAYVKAKASDYRKIIAGRPAPPPPAAA</sequence>